<dbReference type="InterPro" id="IPR029064">
    <property type="entry name" value="Ribosomal_eL30-like_sf"/>
</dbReference>
<dbReference type="Pfam" id="PF01248">
    <property type="entry name" value="Ribosomal_L7Ae"/>
    <property type="match status" value="1"/>
</dbReference>
<evidence type="ECO:0000313" key="2">
    <source>
        <dbReference type="EMBL" id="HIV85593.1"/>
    </source>
</evidence>
<dbReference type="EMBL" id="DXIJ01000042">
    <property type="protein sequence ID" value="HIV85593.1"/>
    <property type="molecule type" value="Genomic_DNA"/>
</dbReference>
<reference evidence="2" key="1">
    <citation type="journal article" date="2021" name="PeerJ">
        <title>Extensive microbial diversity within the chicken gut microbiome revealed by metagenomics and culture.</title>
        <authorList>
            <person name="Gilroy R."/>
            <person name="Ravi A."/>
            <person name="Getino M."/>
            <person name="Pursley I."/>
            <person name="Horton D.L."/>
            <person name="Alikhan N.F."/>
            <person name="Baker D."/>
            <person name="Gharbi K."/>
            <person name="Hall N."/>
            <person name="Watson M."/>
            <person name="Adriaenssens E.M."/>
            <person name="Foster-Nyarko E."/>
            <person name="Jarju S."/>
            <person name="Secka A."/>
            <person name="Antonio M."/>
            <person name="Oren A."/>
            <person name="Chaudhuri R.R."/>
            <person name="La Ragione R."/>
            <person name="Hildebrand F."/>
            <person name="Pallen M.J."/>
        </authorList>
    </citation>
    <scope>NUCLEOTIDE SEQUENCE</scope>
    <source>
        <strain evidence="2">5790</strain>
    </source>
</reference>
<dbReference type="Gene3D" id="3.30.1330.30">
    <property type="match status" value="1"/>
</dbReference>
<accession>A0A9D1TMB7</accession>
<evidence type="ECO:0000259" key="1">
    <source>
        <dbReference type="Pfam" id="PF01248"/>
    </source>
</evidence>
<evidence type="ECO:0000313" key="3">
    <source>
        <dbReference type="Proteomes" id="UP000824162"/>
    </source>
</evidence>
<gene>
    <name evidence="2" type="ORF">H9900_02150</name>
</gene>
<protein>
    <submittedName>
        <fullName evidence="2">Ribosomal L7Ae/L30e/S12e/Gadd45 family protein</fullName>
    </submittedName>
</protein>
<reference evidence="2" key="2">
    <citation type="submission" date="2021-04" db="EMBL/GenBank/DDBJ databases">
        <authorList>
            <person name="Gilroy R."/>
        </authorList>
    </citation>
    <scope>NUCLEOTIDE SEQUENCE</scope>
    <source>
        <strain evidence="2">5790</strain>
    </source>
</reference>
<dbReference type="PRINTS" id="PR00884">
    <property type="entry name" value="RIBOSOMALHS6"/>
</dbReference>
<name>A0A9D1TMB7_9FIRM</name>
<proteinExistence type="predicted"/>
<feature type="domain" description="Ribosomal protein eL8/eL30/eS12/Gadd45" evidence="1">
    <location>
        <begin position="3"/>
        <end position="78"/>
    </location>
</feature>
<organism evidence="2 3">
    <name type="scientific">Candidatus Monoglobus merdigallinarum</name>
    <dbReference type="NCBI Taxonomy" id="2838698"/>
    <lineage>
        <taxon>Bacteria</taxon>
        <taxon>Bacillati</taxon>
        <taxon>Bacillota</taxon>
        <taxon>Clostridia</taxon>
        <taxon>Monoglobales</taxon>
        <taxon>Monoglobaceae</taxon>
        <taxon>Monoglobus</taxon>
    </lineage>
</organism>
<dbReference type="SUPFAM" id="SSF55315">
    <property type="entry name" value="L30e-like"/>
    <property type="match status" value="1"/>
</dbReference>
<comment type="caution">
    <text evidence="2">The sequence shown here is derived from an EMBL/GenBank/DDBJ whole genome shotgun (WGS) entry which is preliminary data.</text>
</comment>
<sequence length="80" mass="8271">MESLKHRAKAVGVKQTAEAVKSGSAQTVYIAGDADSALTRPIAELCRTHGTELIYVGSKKELGRACGIDVPSAAAAVLKC</sequence>
<dbReference type="AlphaFoldDB" id="A0A9D1TMB7"/>
<dbReference type="Proteomes" id="UP000824162">
    <property type="component" value="Unassembled WGS sequence"/>
</dbReference>
<dbReference type="InterPro" id="IPR004038">
    <property type="entry name" value="Ribosomal_eL8/eL30/eS12/Gad45"/>
</dbReference>